<keyword evidence="1" id="KW-0732">Signal</keyword>
<organism evidence="3 4">
    <name type="scientific">Glycomyces rutgersensis</name>
    <dbReference type="NCBI Taxonomy" id="58115"/>
    <lineage>
        <taxon>Bacteria</taxon>
        <taxon>Bacillati</taxon>
        <taxon>Actinomycetota</taxon>
        <taxon>Actinomycetes</taxon>
        <taxon>Glycomycetales</taxon>
        <taxon>Glycomycetaceae</taxon>
        <taxon>Glycomyces</taxon>
    </lineage>
</organism>
<evidence type="ECO:0000259" key="2">
    <source>
        <dbReference type="Pfam" id="PF00144"/>
    </source>
</evidence>
<keyword evidence="4" id="KW-1185">Reference proteome</keyword>
<name>A0ABN3F987_9ACTN</name>
<dbReference type="InterPro" id="IPR001466">
    <property type="entry name" value="Beta-lactam-related"/>
</dbReference>
<gene>
    <name evidence="3" type="ORF">GCM10010403_12940</name>
</gene>
<proteinExistence type="predicted"/>
<dbReference type="InterPro" id="IPR050491">
    <property type="entry name" value="AmpC-like"/>
</dbReference>
<dbReference type="PANTHER" id="PTHR46825:SF9">
    <property type="entry name" value="BETA-LACTAMASE-RELATED DOMAIN-CONTAINING PROTEIN"/>
    <property type="match status" value="1"/>
</dbReference>
<dbReference type="PROSITE" id="PS51257">
    <property type="entry name" value="PROKAR_LIPOPROTEIN"/>
    <property type="match status" value="1"/>
</dbReference>
<evidence type="ECO:0000313" key="3">
    <source>
        <dbReference type="EMBL" id="GAA2324167.1"/>
    </source>
</evidence>
<dbReference type="PANTHER" id="PTHR46825">
    <property type="entry name" value="D-ALANYL-D-ALANINE-CARBOXYPEPTIDASE/ENDOPEPTIDASE AMPH"/>
    <property type="match status" value="1"/>
</dbReference>
<sequence>MKRISTVLAAVLLTAACSADPETATESAGCDGAFTSALSAWADAGFSGALAVGDGAGFDCRAAFGLADGATPNGDDTVFAIGSISKAFTAAAVLDLVDSGEFALDDAAGALLPGLEGPAAEATVEQLLLHTSGLEGAHGDDHQPLSRDEAIAAISGLRSATEPGSAFLYSNAGYSLLALIVDEATGDYRRYMADEILQVGGERIGGFWDGEPAAPGPRAVGTIDGEPAVENGGFAGPHWALAGNGDLAMTAAELGAWTRGLFTGEVISPDAVDLLLGTAFDNGDGTAELPGWVSVGPDMFGAPVITASGGGGDTGHNAVAAWLPESGTSLAVASNSEEVIAGELVDAIGPALIAGEPIPAPEGRAEVDPAELQAREGVYTIDSGSTFTVAAAEEGLEVAADGADAVAALFASGEFSIEDVAAHEADVLALLNGETDTGREERDAIEADLGAIEAVELAGTAVEDGELHTYVRISTAGEDVLGWYALGEHGDIGAVSLGVEPPVFTLVPVGEGEYRQADLAGAGAGVRVSFADDLMTVTGTATVEARR</sequence>
<dbReference type="RefSeq" id="WP_310285899.1">
    <property type="nucleotide sequence ID" value="NZ_BAAASX010000002.1"/>
</dbReference>
<comment type="caution">
    <text evidence="3">The sequence shown here is derived from an EMBL/GenBank/DDBJ whole genome shotgun (WGS) entry which is preliminary data.</text>
</comment>
<dbReference type="InterPro" id="IPR012338">
    <property type="entry name" value="Beta-lactam/transpept-like"/>
</dbReference>
<evidence type="ECO:0000256" key="1">
    <source>
        <dbReference type="SAM" id="SignalP"/>
    </source>
</evidence>
<reference evidence="3 4" key="1">
    <citation type="journal article" date="2019" name="Int. J. Syst. Evol. Microbiol.">
        <title>The Global Catalogue of Microorganisms (GCM) 10K type strain sequencing project: providing services to taxonomists for standard genome sequencing and annotation.</title>
        <authorList>
            <consortium name="The Broad Institute Genomics Platform"/>
            <consortium name="The Broad Institute Genome Sequencing Center for Infectious Disease"/>
            <person name="Wu L."/>
            <person name="Ma J."/>
        </authorList>
    </citation>
    <scope>NUCLEOTIDE SEQUENCE [LARGE SCALE GENOMIC DNA]</scope>
    <source>
        <strain evidence="3 4">JCM 6238</strain>
    </source>
</reference>
<dbReference type="EMBL" id="BAAASX010000002">
    <property type="protein sequence ID" value="GAA2324167.1"/>
    <property type="molecule type" value="Genomic_DNA"/>
</dbReference>
<accession>A0ABN3F987</accession>
<feature type="chain" id="PRO_5046097704" description="Beta-lactamase-related domain-containing protein" evidence="1">
    <location>
        <begin position="20"/>
        <end position="547"/>
    </location>
</feature>
<evidence type="ECO:0000313" key="4">
    <source>
        <dbReference type="Proteomes" id="UP001501584"/>
    </source>
</evidence>
<dbReference type="SUPFAM" id="SSF56601">
    <property type="entry name" value="beta-lactamase/transpeptidase-like"/>
    <property type="match status" value="1"/>
</dbReference>
<dbReference type="Pfam" id="PF00144">
    <property type="entry name" value="Beta-lactamase"/>
    <property type="match status" value="1"/>
</dbReference>
<feature type="domain" description="Beta-lactamase-related" evidence="2">
    <location>
        <begin position="49"/>
        <end position="340"/>
    </location>
</feature>
<protein>
    <recommendedName>
        <fullName evidence="2">Beta-lactamase-related domain-containing protein</fullName>
    </recommendedName>
</protein>
<dbReference type="Proteomes" id="UP001501584">
    <property type="component" value="Unassembled WGS sequence"/>
</dbReference>
<dbReference type="Gene3D" id="3.40.710.10">
    <property type="entry name" value="DD-peptidase/beta-lactamase superfamily"/>
    <property type="match status" value="1"/>
</dbReference>
<feature type="signal peptide" evidence="1">
    <location>
        <begin position="1"/>
        <end position="19"/>
    </location>
</feature>